<name>A0A7W6CDE4_9SPHN</name>
<dbReference type="RefSeq" id="WP_183622017.1">
    <property type="nucleotide sequence ID" value="NZ_JACIDX010000001.1"/>
</dbReference>
<gene>
    <name evidence="2" type="ORF">GGR38_000327</name>
</gene>
<feature type="domain" description="Response receiver" evidence="1">
    <location>
        <begin position="20"/>
        <end position="146"/>
    </location>
</feature>
<dbReference type="EMBL" id="JACIDX010000001">
    <property type="protein sequence ID" value="MBB3953415.1"/>
    <property type="molecule type" value="Genomic_DNA"/>
</dbReference>
<sequence length="607" mass="68047">MAELATYEDAIVETLRKRAVQSAILIDDRFPTYIDLLAMQDQDEIRENFQDVDDARRLYRLMHENKIVCDVENVVGHVDDAFLEKIRKSDLVVLDWNLNPNDHGDCESAVNVLCGLSISPHFNLVVIYTRDELDQVWTRSAVRLHGGWREKEDLGNDLDLGGQDLDQLLEDIDPDGHVNFVTDEMLQNFVQGGLKKIKNYKDLINDLVKQTGIPAKSGSELLTILIHRAAIKRHGALADGSCARVIEGSPGGNSRYINVGSLFVCLVSKPVGDEQAEQTIFDHLDRALVTWNPSVLQLLVSELQNELEHHSYAFDHSRMPSNKLKAGWMYHMLRMHCGADGGKEAVLEALNLRLIETIEESIRGQMSVPTSNLSRFGQCVTQLAVTPFGDLETKSEIDLVRDAVAAAGLDFNESMPCEVLHALNEYLSADPFRGGHVTVGSILCDASKDHWWLCVSPACDMVPRKHSDEFSWQFSVHPFRPMTLLKLEKGRPSSVLAEAEQGAAIFVTVGEDHIFLRATEAKTRQPRPITCLLEKNGFTGHDVWQKYGFAFHELKPNEDELRSVRTEVFAVSQLRPHYAARFQHLAGGHQSRIGVDYVRYGKSGSDG</sequence>
<dbReference type="InterPro" id="IPR043834">
    <property type="entry name" value="REC"/>
</dbReference>
<dbReference type="AlphaFoldDB" id="A0A7W6CDE4"/>
<evidence type="ECO:0000313" key="3">
    <source>
        <dbReference type="Proteomes" id="UP000548867"/>
    </source>
</evidence>
<proteinExistence type="predicted"/>
<dbReference type="Proteomes" id="UP000548867">
    <property type="component" value="Unassembled WGS sequence"/>
</dbReference>
<evidence type="ECO:0000313" key="2">
    <source>
        <dbReference type="EMBL" id="MBB3953415.1"/>
    </source>
</evidence>
<protein>
    <recommendedName>
        <fullName evidence="1">Response receiver domain-containing protein</fullName>
    </recommendedName>
</protein>
<accession>A0A7W6CDE4</accession>
<reference evidence="2 3" key="1">
    <citation type="submission" date="2020-08" db="EMBL/GenBank/DDBJ databases">
        <title>Genomic Encyclopedia of Type Strains, Phase IV (KMG-IV): sequencing the most valuable type-strain genomes for metagenomic binning, comparative biology and taxonomic classification.</title>
        <authorList>
            <person name="Goeker M."/>
        </authorList>
    </citation>
    <scope>NUCLEOTIDE SEQUENCE [LARGE SCALE GENOMIC DNA]</scope>
    <source>
        <strain evidence="2 3">DSM 27057</strain>
    </source>
</reference>
<dbReference type="Pfam" id="PF19192">
    <property type="entry name" value="Response_reg_2"/>
    <property type="match status" value="1"/>
</dbReference>
<keyword evidence="3" id="KW-1185">Reference proteome</keyword>
<comment type="caution">
    <text evidence="2">The sequence shown here is derived from an EMBL/GenBank/DDBJ whole genome shotgun (WGS) entry which is preliminary data.</text>
</comment>
<evidence type="ECO:0000259" key="1">
    <source>
        <dbReference type="Pfam" id="PF19192"/>
    </source>
</evidence>
<organism evidence="2 3">
    <name type="scientific">Novosphingobium sediminicola</name>
    <dbReference type="NCBI Taxonomy" id="563162"/>
    <lineage>
        <taxon>Bacteria</taxon>
        <taxon>Pseudomonadati</taxon>
        <taxon>Pseudomonadota</taxon>
        <taxon>Alphaproteobacteria</taxon>
        <taxon>Sphingomonadales</taxon>
        <taxon>Sphingomonadaceae</taxon>
        <taxon>Novosphingobium</taxon>
    </lineage>
</organism>